<feature type="region of interest" description="Disordered" evidence="1">
    <location>
        <begin position="174"/>
        <end position="199"/>
    </location>
</feature>
<evidence type="ECO:0000256" key="1">
    <source>
        <dbReference type="SAM" id="MobiDB-lite"/>
    </source>
</evidence>
<evidence type="ECO:0000256" key="2">
    <source>
        <dbReference type="SAM" id="Phobius"/>
    </source>
</evidence>
<dbReference type="Proteomes" id="UP000198461">
    <property type="component" value="Unassembled WGS sequence"/>
</dbReference>
<reference evidence="3 4" key="1">
    <citation type="submission" date="2016-11" db="EMBL/GenBank/DDBJ databases">
        <authorList>
            <person name="Jaros S."/>
            <person name="Januszkiewicz K."/>
            <person name="Wedrychowicz H."/>
        </authorList>
    </citation>
    <scope>NUCLEOTIDE SEQUENCE [LARGE SCALE GENOMIC DNA]</scope>
    <source>
        <strain evidence="3 4">DSM 17737</strain>
    </source>
</reference>
<evidence type="ECO:0000313" key="4">
    <source>
        <dbReference type="Proteomes" id="UP000198461"/>
    </source>
</evidence>
<gene>
    <name evidence="3" type="ORF">SAMN05443662_0096</name>
</gene>
<sequence length="199" mass="22535">MQYKITPEEAHRAKVPHHIFNFNLLVTHLFAAYTILEIAHGNMAAFLLIPTVSTLVILFICTRVKVKRETDTWFVAANWLVACRRGKILIGAYIAAIALMSIYLLIDWLFPGGMRMNNFSSDGGSTNLVQVIFMYFSAFIVFVTVLFTFLQTGISVFEAGQGILDDKVEKRFPRKDGDNEALGHAEEESVPDEVRQRHH</sequence>
<accession>A0A1N6DFA9</accession>
<proteinExistence type="predicted"/>
<feature type="transmembrane region" description="Helical" evidence="2">
    <location>
        <begin position="88"/>
        <end position="110"/>
    </location>
</feature>
<evidence type="ECO:0000313" key="3">
    <source>
        <dbReference type="EMBL" id="SIN69397.1"/>
    </source>
</evidence>
<keyword evidence="2" id="KW-0472">Membrane</keyword>
<dbReference type="STRING" id="364032.SAMN05443662_0096"/>
<keyword evidence="2" id="KW-0812">Transmembrane</keyword>
<dbReference type="RefSeq" id="WP_074200447.1">
    <property type="nucleotide sequence ID" value="NZ_FSRE01000001.1"/>
</dbReference>
<feature type="transmembrane region" description="Helical" evidence="2">
    <location>
        <begin position="20"/>
        <end position="36"/>
    </location>
</feature>
<organism evidence="3 4">
    <name type="scientific">Sulfurivirga caldicuralii</name>
    <dbReference type="NCBI Taxonomy" id="364032"/>
    <lineage>
        <taxon>Bacteria</taxon>
        <taxon>Pseudomonadati</taxon>
        <taxon>Pseudomonadota</taxon>
        <taxon>Gammaproteobacteria</taxon>
        <taxon>Thiotrichales</taxon>
        <taxon>Piscirickettsiaceae</taxon>
        <taxon>Sulfurivirga</taxon>
    </lineage>
</organism>
<name>A0A1N6DFA9_9GAMM</name>
<dbReference type="AlphaFoldDB" id="A0A1N6DFA9"/>
<feature type="transmembrane region" description="Helical" evidence="2">
    <location>
        <begin position="130"/>
        <end position="150"/>
    </location>
</feature>
<keyword evidence="2" id="KW-1133">Transmembrane helix</keyword>
<keyword evidence="4" id="KW-1185">Reference proteome</keyword>
<feature type="transmembrane region" description="Helical" evidence="2">
    <location>
        <begin position="42"/>
        <end position="61"/>
    </location>
</feature>
<protein>
    <submittedName>
        <fullName evidence="3">Uncharacterized protein</fullName>
    </submittedName>
</protein>
<dbReference type="EMBL" id="FSRE01000001">
    <property type="protein sequence ID" value="SIN69397.1"/>
    <property type="molecule type" value="Genomic_DNA"/>
</dbReference>
<dbReference type="OrthoDB" id="5762913at2"/>